<comment type="caution">
    <text evidence="3">The sequence shown here is derived from an EMBL/GenBank/DDBJ whole genome shotgun (WGS) entry which is preliminary data.</text>
</comment>
<sequence>MKNITYLALGFVLLAGVAVPSVAGAQTVSTASCPNYIKSLLKRDSPNNNRDEVLRLQTFLKVNQGYDVDVNGTFDAKTEAAVSAFQIKYKAIILAPWGASIPSGTVSITTSKQINNLVCGKPLTMDKGEMAVLDAYVSGRAQVGSGMQSSAMDPAMSTQTSGNISIEATSPVTVTTFMATSSGSSDVEIMSSEGSVEMDEDLNDSNKTSLSVRFWLFIKGLFR</sequence>
<dbReference type="SUPFAM" id="SSF47090">
    <property type="entry name" value="PGBD-like"/>
    <property type="match status" value="1"/>
</dbReference>
<feature type="domain" description="Peptidoglycan binding-like" evidence="2">
    <location>
        <begin position="50"/>
        <end position="86"/>
    </location>
</feature>
<dbReference type="Proteomes" id="UP000178413">
    <property type="component" value="Unassembled WGS sequence"/>
</dbReference>
<dbReference type="InterPro" id="IPR002477">
    <property type="entry name" value="Peptidoglycan-bd-like"/>
</dbReference>
<evidence type="ECO:0000313" key="4">
    <source>
        <dbReference type="Proteomes" id="UP000178413"/>
    </source>
</evidence>
<gene>
    <name evidence="3" type="ORF">A3D50_01395</name>
</gene>
<keyword evidence="1" id="KW-0732">Signal</keyword>
<reference evidence="3 4" key="1">
    <citation type="journal article" date="2016" name="Nat. Commun.">
        <title>Thousands of microbial genomes shed light on interconnected biogeochemical processes in an aquifer system.</title>
        <authorList>
            <person name="Anantharaman K."/>
            <person name="Brown C.T."/>
            <person name="Hug L.A."/>
            <person name="Sharon I."/>
            <person name="Castelle C.J."/>
            <person name="Probst A.J."/>
            <person name="Thomas B.C."/>
            <person name="Singh A."/>
            <person name="Wilkins M.J."/>
            <person name="Karaoz U."/>
            <person name="Brodie E.L."/>
            <person name="Williams K.H."/>
            <person name="Hubbard S.S."/>
            <person name="Banfield J.F."/>
        </authorList>
    </citation>
    <scope>NUCLEOTIDE SEQUENCE [LARGE SCALE GENOMIC DNA]</scope>
</reference>
<organism evidence="3 4">
    <name type="scientific">Candidatus Taylorbacteria bacterium RIFCSPHIGHO2_02_FULL_44_12</name>
    <dbReference type="NCBI Taxonomy" id="1802308"/>
    <lineage>
        <taxon>Bacteria</taxon>
        <taxon>Candidatus Tayloriibacteriota</taxon>
    </lineage>
</organism>
<evidence type="ECO:0000259" key="2">
    <source>
        <dbReference type="Pfam" id="PF01471"/>
    </source>
</evidence>
<feature type="chain" id="PRO_5009583678" description="Peptidoglycan binding-like domain-containing protein" evidence="1">
    <location>
        <begin position="26"/>
        <end position="223"/>
    </location>
</feature>
<dbReference type="EMBL" id="MHRM01000008">
    <property type="protein sequence ID" value="OHA24297.1"/>
    <property type="molecule type" value="Genomic_DNA"/>
</dbReference>
<dbReference type="STRING" id="1802308.A3D50_01395"/>
<feature type="signal peptide" evidence="1">
    <location>
        <begin position="1"/>
        <end position="25"/>
    </location>
</feature>
<dbReference type="InterPro" id="IPR036366">
    <property type="entry name" value="PGBDSf"/>
</dbReference>
<evidence type="ECO:0000256" key="1">
    <source>
        <dbReference type="SAM" id="SignalP"/>
    </source>
</evidence>
<evidence type="ECO:0000313" key="3">
    <source>
        <dbReference type="EMBL" id="OHA24297.1"/>
    </source>
</evidence>
<protein>
    <recommendedName>
        <fullName evidence="2">Peptidoglycan binding-like domain-containing protein</fullName>
    </recommendedName>
</protein>
<dbReference type="PROSITE" id="PS51257">
    <property type="entry name" value="PROKAR_LIPOPROTEIN"/>
    <property type="match status" value="1"/>
</dbReference>
<proteinExistence type="predicted"/>
<dbReference type="Gene3D" id="1.10.101.10">
    <property type="entry name" value="PGBD-like superfamily/PGBD"/>
    <property type="match status" value="1"/>
</dbReference>
<name>A0A1G2MK99_9BACT</name>
<dbReference type="AlphaFoldDB" id="A0A1G2MK99"/>
<dbReference type="InterPro" id="IPR036365">
    <property type="entry name" value="PGBD-like_sf"/>
</dbReference>
<dbReference type="Pfam" id="PF01471">
    <property type="entry name" value="PG_binding_1"/>
    <property type="match status" value="1"/>
</dbReference>
<accession>A0A1G2MK99</accession>